<evidence type="ECO:0000256" key="10">
    <source>
        <dbReference type="HAMAP-Rule" id="MF_00019"/>
    </source>
</evidence>
<gene>
    <name evidence="10" type="primary">plsX</name>
    <name evidence="11" type="ORF">SAMN04244559_00315</name>
</gene>
<protein>
    <recommendedName>
        <fullName evidence="8 10">Phosphate acyltransferase</fullName>
        <ecNumber evidence="8 10">2.3.1.274</ecNumber>
    </recommendedName>
    <alternativeName>
        <fullName evidence="10">Acyl-ACP phosphotransacylase</fullName>
    </alternativeName>
    <alternativeName>
        <fullName evidence="10">Acyl-[acyl-carrier-protein]--phosphate acyltransferase</fullName>
    </alternativeName>
    <alternativeName>
        <fullName evidence="10">Phosphate-acyl-ACP acyltransferase</fullName>
    </alternativeName>
</protein>
<evidence type="ECO:0000256" key="6">
    <source>
        <dbReference type="ARBA" id="ARBA00023209"/>
    </source>
</evidence>
<dbReference type="EMBL" id="FNWO01000001">
    <property type="protein sequence ID" value="SEH25832.1"/>
    <property type="molecule type" value="Genomic_DNA"/>
</dbReference>
<keyword evidence="12" id="KW-1185">Reference proteome</keyword>
<dbReference type="GO" id="GO:0043811">
    <property type="term" value="F:phosphate:acyl-[acyl carrier protein] acyltransferase activity"/>
    <property type="evidence" value="ECO:0007669"/>
    <property type="project" value="UniProtKB-UniRule"/>
</dbReference>
<keyword evidence="2 10" id="KW-0963">Cytoplasm</keyword>
<keyword evidence="7 10" id="KW-1208">Phospholipid metabolism</keyword>
<proteinExistence type="inferred from homology"/>
<dbReference type="PANTHER" id="PTHR30100">
    <property type="entry name" value="FATTY ACID/PHOSPHOLIPID SYNTHESIS PROTEIN PLSX"/>
    <property type="match status" value="1"/>
</dbReference>
<comment type="function">
    <text evidence="10">Catalyzes the reversible formation of acyl-phosphate (acyl-PO(4)) from acyl-[acyl-carrier-protein] (acyl-ACP). This enzyme utilizes acyl-ACP as fatty acyl donor, but not acyl-CoA.</text>
</comment>
<accession>A0A1H6GSR1</accession>
<evidence type="ECO:0000256" key="7">
    <source>
        <dbReference type="ARBA" id="ARBA00023264"/>
    </source>
</evidence>
<dbReference type="GO" id="GO:0006633">
    <property type="term" value="P:fatty acid biosynthetic process"/>
    <property type="evidence" value="ECO:0007669"/>
    <property type="project" value="UniProtKB-UniRule"/>
</dbReference>
<dbReference type="InterPro" id="IPR012281">
    <property type="entry name" value="Phospholipid_synth_PlsX-like"/>
</dbReference>
<evidence type="ECO:0000256" key="5">
    <source>
        <dbReference type="ARBA" id="ARBA00023098"/>
    </source>
</evidence>
<keyword evidence="3 10" id="KW-0444">Lipid biosynthesis</keyword>
<dbReference type="GO" id="GO:0008654">
    <property type="term" value="P:phospholipid biosynthetic process"/>
    <property type="evidence" value="ECO:0007669"/>
    <property type="project" value="UniProtKB-KW"/>
</dbReference>
<evidence type="ECO:0000256" key="8">
    <source>
        <dbReference type="ARBA" id="ARBA00024069"/>
    </source>
</evidence>
<dbReference type="HAMAP" id="MF_00019">
    <property type="entry name" value="PlsX"/>
    <property type="match status" value="1"/>
</dbReference>
<keyword evidence="11" id="KW-0012">Acyltransferase</keyword>
<dbReference type="OrthoDB" id="9806408at2"/>
<comment type="catalytic activity">
    <reaction evidence="1 10">
        <text>a fatty acyl-[ACP] + phosphate = an acyl phosphate + holo-[ACP]</text>
        <dbReference type="Rhea" id="RHEA:42292"/>
        <dbReference type="Rhea" id="RHEA-COMP:9685"/>
        <dbReference type="Rhea" id="RHEA-COMP:14125"/>
        <dbReference type="ChEBI" id="CHEBI:43474"/>
        <dbReference type="ChEBI" id="CHEBI:59918"/>
        <dbReference type="ChEBI" id="CHEBI:64479"/>
        <dbReference type="ChEBI" id="CHEBI:138651"/>
        <dbReference type="EC" id="2.3.1.274"/>
    </reaction>
</comment>
<dbReference type="UniPathway" id="UPA00085"/>
<dbReference type="PANTHER" id="PTHR30100:SF1">
    <property type="entry name" value="PHOSPHATE ACYLTRANSFERASE"/>
    <property type="match status" value="1"/>
</dbReference>
<evidence type="ECO:0000313" key="11">
    <source>
        <dbReference type="EMBL" id="SEH25832.1"/>
    </source>
</evidence>
<dbReference type="SUPFAM" id="SSF53659">
    <property type="entry name" value="Isocitrate/Isopropylmalate dehydrogenase-like"/>
    <property type="match status" value="1"/>
</dbReference>
<evidence type="ECO:0000256" key="2">
    <source>
        <dbReference type="ARBA" id="ARBA00022490"/>
    </source>
</evidence>
<name>A0A1H6GSR1_MAGFU</name>
<dbReference type="RefSeq" id="WP_074764818.1">
    <property type="nucleotide sequence ID" value="NZ_FNWO01000001.1"/>
</dbReference>
<sequence>MSVPVTISIDAMGGDSAPEIVVEGVRMAHERLPHVRYLLFGDEARLAPLLAPYPGIAGVCSVRHTDEAVSNDAKPGQVLRTGRRSSMWLAIDAVKKGEAAGIVSAGNTGALMAVSKFVLRTLPGIDRPAIAALFPTIRGETLMLDLGANIDCNANNLVEFAVMGEVYARAVLGLETPAIGLLNVGSEDMKGSDVVKTAAATLRESHLPINFYGFVEGNDICAGTVDVVVTDGFSGNISLKTAEGTVKLYSTFLREAFQSSLMSKIGFLFARRALNKVKVRTDPRRYNGAMFLGLNGIAVKSHGGTDAFGFANAIGVAVELVTHGYNERIRKEFDRLKPANVPSPQLAAGTR</sequence>
<dbReference type="PIRSF" id="PIRSF002465">
    <property type="entry name" value="Phsphlp_syn_PlsX"/>
    <property type="match status" value="1"/>
</dbReference>
<reference evidence="12" key="1">
    <citation type="submission" date="2016-10" db="EMBL/GenBank/DDBJ databases">
        <authorList>
            <person name="Varghese N."/>
            <person name="Submissions S."/>
        </authorList>
    </citation>
    <scope>NUCLEOTIDE SEQUENCE [LARGE SCALE GENOMIC DNA]</scope>
    <source>
        <strain evidence="12">DSM 13234</strain>
    </source>
</reference>
<evidence type="ECO:0000256" key="4">
    <source>
        <dbReference type="ARBA" id="ARBA00022679"/>
    </source>
</evidence>
<evidence type="ECO:0000256" key="9">
    <source>
        <dbReference type="ARBA" id="ARBA00046608"/>
    </source>
</evidence>
<dbReference type="Proteomes" id="UP000182983">
    <property type="component" value="Unassembled WGS sequence"/>
</dbReference>
<dbReference type="AlphaFoldDB" id="A0A1H6GSR1"/>
<evidence type="ECO:0000256" key="3">
    <source>
        <dbReference type="ARBA" id="ARBA00022516"/>
    </source>
</evidence>
<dbReference type="EC" id="2.3.1.274" evidence="8 10"/>
<keyword evidence="6 10" id="KW-0594">Phospholipid biosynthesis</keyword>
<comment type="subunit">
    <text evidence="9 10">Homodimer. Probably interacts with PlsY.</text>
</comment>
<organism evidence="11 12">
    <name type="scientific">Magnetospirillum fulvum</name>
    <name type="common">Rhodospirillum fulvum</name>
    <dbReference type="NCBI Taxonomy" id="1082"/>
    <lineage>
        <taxon>Bacteria</taxon>
        <taxon>Pseudomonadati</taxon>
        <taxon>Pseudomonadota</taxon>
        <taxon>Alphaproteobacteria</taxon>
        <taxon>Rhodospirillales</taxon>
        <taxon>Rhodospirillaceae</taxon>
        <taxon>Magnetospirillum</taxon>
    </lineage>
</organism>
<evidence type="ECO:0000313" key="12">
    <source>
        <dbReference type="Proteomes" id="UP000182983"/>
    </source>
</evidence>
<comment type="subcellular location">
    <subcellularLocation>
        <location evidence="10">Cytoplasm</location>
    </subcellularLocation>
    <text evidence="10">Associated with the membrane possibly through PlsY.</text>
</comment>
<dbReference type="NCBIfam" id="TIGR00182">
    <property type="entry name" value="plsX"/>
    <property type="match status" value="1"/>
</dbReference>
<dbReference type="Gene3D" id="3.40.718.10">
    <property type="entry name" value="Isopropylmalate Dehydrogenase"/>
    <property type="match status" value="1"/>
</dbReference>
<keyword evidence="5 10" id="KW-0443">Lipid metabolism</keyword>
<evidence type="ECO:0000256" key="1">
    <source>
        <dbReference type="ARBA" id="ARBA00001232"/>
    </source>
</evidence>
<keyword evidence="4 10" id="KW-0808">Transferase</keyword>
<dbReference type="InterPro" id="IPR003664">
    <property type="entry name" value="FA_synthesis"/>
</dbReference>
<comment type="similarity">
    <text evidence="10">Belongs to the PlsX family.</text>
</comment>
<dbReference type="Pfam" id="PF02504">
    <property type="entry name" value="FA_synthesis"/>
    <property type="match status" value="1"/>
</dbReference>
<dbReference type="GO" id="GO:0005737">
    <property type="term" value="C:cytoplasm"/>
    <property type="evidence" value="ECO:0007669"/>
    <property type="project" value="UniProtKB-SubCell"/>
</dbReference>
<comment type="pathway">
    <text evidence="10">Lipid metabolism; phospholipid metabolism.</text>
</comment>